<keyword evidence="9 10" id="KW-0486">Methionine biosynthesis</keyword>
<dbReference type="InterPro" id="IPR006276">
    <property type="entry name" value="Cobalamin-indep_Met_synthase"/>
</dbReference>
<feature type="binding site" evidence="10">
    <location>
        <position position="608"/>
    </location>
    <ligand>
        <name>L-methionine</name>
        <dbReference type="ChEBI" id="CHEBI:57844"/>
    </ligand>
</feature>
<feature type="binding site" evidence="10">
    <location>
        <position position="650"/>
    </location>
    <ligand>
        <name>Zn(2+)</name>
        <dbReference type="ChEBI" id="CHEBI:29105"/>
        <note>catalytic</note>
    </ligand>
</feature>
<dbReference type="Gene3D" id="3.20.20.210">
    <property type="match status" value="2"/>
</dbReference>
<feature type="binding site" evidence="10">
    <location>
        <position position="118"/>
    </location>
    <ligand>
        <name>5-methyltetrahydropteroyltri-L-glutamate</name>
        <dbReference type="ChEBI" id="CHEBI:58207"/>
    </ligand>
</feature>
<reference evidence="13" key="1">
    <citation type="submission" date="2022-05" db="EMBL/GenBank/DDBJ databases">
        <title>Impact of host demography and evolutionary history on endosymbiont molecular evolution: a test in carpenter ants (Genus Camponotus) and their Blochmannia endosymbionts.</title>
        <authorList>
            <person name="Manthey J.D."/>
            <person name="Giron J.C."/>
            <person name="Hruska J.P."/>
        </authorList>
    </citation>
    <scope>NUCLEOTIDE SEQUENCE</scope>
    <source>
        <strain evidence="13">C-006</strain>
    </source>
</reference>
<feature type="binding site" evidence="10">
    <location>
        <begin position="524"/>
        <end position="525"/>
    </location>
    <ligand>
        <name>5-methyltetrahydropteroyltri-L-glutamate</name>
        <dbReference type="ChEBI" id="CHEBI:58207"/>
    </ligand>
</feature>
<feature type="binding site" evidence="10">
    <location>
        <begin position="440"/>
        <end position="442"/>
    </location>
    <ligand>
        <name>L-methionine</name>
        <dbReference type="ChEBI" id="CHEBI:57844"/>
    </ligand>
</feature>
<dbReference type="HAMAP" id="MF_00172">
    <property type="entry name" value="Meth_synth"/>
    <property type="match status" value="1"/>
</dbReference>
<dbReference type="GO" id="GO:0032259">
    <property type="term" value="P:methylation"/>
    <property type="evidence" value="ECO:0007669"/>
    <property type="project" value="UniProtKB-KW"/>
</dbReference>
<comment type="similarity">
    <text evidence="3 10">Belongs to the vitamin-B12 independent methionine synthase family.</text>
</comment>
<keyword evidence="6 10" id="KW-0808">Transferase</keyword>
<keyword evidence="5 10" id="KW-0028">Amino-acid biosynthesis</keyword>
<dbReference type="EC" id="2.1.1.14" evidence="10"/>
<dbReference type="RefSeq" id="WP_250223222.1">
    <property type="nucleotide sequence ID" value="NZ_CP097762.1"/>
</dbReference>
<evidence type="ECO:0000256" key="2">
    <source>
        <dbReference type="ARBA" id="ARBA00004681"/>
    </source>
</evidence>
<evidence type="ECO:0000256" key="1">
    <source>
        <dbReference type="ARBA" id="ARBA00002777"/>
    </source>
</evidence>
<feature type="binding site" evidence="10">
    <location>
        <begin position="440"/>
        <end position="442"/>
    </location>
    <ligand>
        <name>L-homocysteine</name>
        <dbReference type="ChEBI" id="CHEBI:58199"/>
    </ligand>
</feature>
<accession>A0ABY4ST87</accession>
<evidence type="ECO:0000256" key="10">
    <source>
        <dbReference type="HAMAP-Rule" id="MF_00172"/>
    </source>
</evidence>
<keyword evidence="8 10" id="KW-0862">Zinc</keyword>
<dbReference type="Proteomes" id="UP001056834">
    <property type="component" value="Chromosome"/>
</dbReference>
<dbReference type="CDD" id="cd03312">
    <property type="entry name" value="CIMS_N_terminal_like"/>
    <property type="match status" value="1"/>
</dbReference>
<feature type="active site" description="Proton donor" evidence="10">
    <location>
        <position position="704"/>
    </location>
</feature>
<evidence type="ECO:0000259" key="12">
    <source>
        <dbReference type="Pfam" id="PF08267"/>
    </source>
</evidence>
<keyword evidence="7 10" id="KW-0479">Metal-binding</keyword>
<feature type="binding site" evidence="10">
    <location>
        <position position="736"/>
    </location>
    <ligand>
        <name>Zn(2+)</name>
        <dbReference type="ChEBI" id="CHEBI:29105"/>
        <note>catalytic</note>
    </ligand>
</feature>
<evidence type="ECO:0000256" key="9">
    <source>
        <dbReference type="ARBA" id="ARBA00023167"/>
    </source>
</evidence>
<evidence type="ECO:0000256" key="4">
    <source>
        <dbReference type="ARBA" id="ARBA00022603"/>
    </source>
</evidence>
<proteinExistence type="inferred from homology"/>
<comment type="catalytic activity">
    <reaction evidence="10">
        <text>5-methyltetrahydropteroyltri-L-glutamate + L-homocysteine = tetrahydropteroyltri-L-glutamate + L-methionine</text>
        <dbReference type="Rhea" id="RHEA:21196"/>
        <dbReference type="ChEBI" id="CHEBI:57844"/>
        <dbReference type="ChEBI" id="CHEBI:58140"/>
        <dbReference type="ChEBI" id="CHEBI:58199"/>
        <dbReference type="ChEBI" id="CHEBI:58207"/>
        <dbReference type="EC" id="2.1.1.14"/>
    </reaction>
</comment>
<evidence type="ECO:0000259" key="11">
    <source>
        <dbReference type="Pfam" id="PF01717"/>
    </source>
</evidence>
<dbReference type="Pfam" id="PF01717">
    <property type="entry name" value="Meth_synt_2"/>
    <property type="match status" value="1"/>
</dbReference>
<evidence type="ECO:0000313" key="13">
    <source>
        <dbReference type="EMBL" id="URJ25091.1"/>
    </source>
</evidence>
<keyword evidence="14" id="KW-1185">Reference proteome</keyword>
<dbReference type="SUPFAM" id="SSF51726">
    <property type="entry name" value="UROD/MetE-like"/>
    <property type="match status" value="2"/>
</dbReference>
<feature type="binding site" evidence="10">
    <location>
        <position position="608"/>
    </location>
    <ligand>
        <name>L-homocysteine</name>
        <dbReference type="ChEBI" id="CHEBI:58199"/>
    </ligand>
</feature>
<evidence type="ECO:0000256" key="3">
    <source>
        <dbReference type="ARBA" id="ARBA00009553"/>
    </source>
</evidence>
<keyword evidence="10" id="KW-0677">Repeat</keyword>
<comment type="cofactor">
    <cofactor evidence="10">
        <name>Zn(2+)</name>
        <dbReference type="ChEBI" id="CHEBI:29105"/>
    </cofactor>
    <text evidence="10">Binds 1 zinc ion per subunit.</text>
</comment>
<organism evidence="13 14">
    <name type="scientific">Candidatus Blochmannia ocreatus</name>
    <name type="common">nom. nud.</name>
    <dbReference type="NCBI Taxonomy" id="251538"/>
    <lineage>
        <taxon>Bacteria</taxon>
        <taxon>Pseudomonadati</taxon>
        <taxon>Pseudomonadota</taxon>
        <taxon>Gammaproteobacteria</taxon>
        <taxon>Enterobacterales</taxon>
        <taxon>Enterobacteriaceae</taxon>
        <taxon>ant endosymbionts</taxon>
        <taxon>Candidatus Blochmanniella</taxon>
    </lineage>
</organism>
<dbReference type="InterPro" id="IPR002629">
    <property type="entry name" value="Met_Synth_C/arc"/>
</dbReference>
<dbReference type="CDD" id="cd03311">
    <property type="entry name" value="CIMS_C_terminal_like"/>
    <property type="match status" value="1"/>
</dbReference>
<dbReference type="GO" id="GO:0003871">
    <property type="term" value="F:5-methyltetrahydropteroyltriglutamate-homocysteine S-methyltransferase activity"/>
    <property type="evidence" value="ECO:0007669"/>
    <property type="project" value="UniProtKB-EC"/>
</dbReference>
<dbReference type="EMBL" id="CP097762">
    <property type="protein sequence ID" value="URJ25091.1"/>
    <property type="molecule type" value="Genomic_DNA"/>
</dbReference>
<gene>
    <name evidence="10 13" type="primary">metE</name>
    <name evidence="13" type="ORF">M9405_03085</name>
</gene>
<feature type="binding site" evidence="10">
    <location>
        <position position="570"/>
    </location>
    <ligand>
        <name>5-methyltetrahydropteroyltri-L-glutamate</name>
        <dbReference type="ChEBI" id="CHEBI:58207"/>
    </ligand>
</feature>
<comment type="function">
    <text evidence="1 10">Catalyzes the transfer of a methyl group from 5-methyltetrahydrofolate to homocysteine resulting in methionine formation.</text>
</comment>
<feature type="binding site" evidence="10">
    <location>
        <position position="614"/>
    </location>
    <ligand>
        <name>5-methyltetrahydropteroyltri-L-glutamate</name>
        <dbReference type="ChEBI" id="CHEBI:58207"/>
    </ligand>
</feature>
<evidence type="ECO:0000256" key="7">
    <source>
        <dbReference type="ARBA" id="ARBA00022723"/>
    </source>
</evidence>
<name>A0ABY4ST87_9ENTR</name>
<dbReference type="PANTHER" id="PTHR30519">
    <property type="entry name" value="5-METHYLTETRAHYDROPTEROYLTRIGLUTAMATE--HOMOCYSTEINE METHYLTRANSFERASE"/>
    <property type="match status" value="1"/>
</dbReference>
<evidence type="ECO:0000256" key="8">
    <source>
        <dbReference type="ARBA" id="ARBA00022833"/>
    </source>
</evidence>
<comment type="pathway">
    <text evidence="2 10">Amino-acid biosynthesis; L-methionine biosynthesis via de novo pathway; L-methionine from L-homocysteine (MetE route): step 1/1.</text>
</comment>
<evidence type="ECO:0000313" key="14">
    <source>
        <dbReference type="Proteomes" id="UP001056834"/>
    </source>
</evidence>
<dbReference type="InterPro" id="IPR038071">
    <property type="entry name" value="UROD/MetE-like_sf"/>
</dbReference>
<dbReference type="InterPro" id="IPR013215">
    <property type="entry name" value="Cbl-indep_Met_Synth_N"/>
</dbReference>
<protein>
    <recommendedName>
        <fullName evidence="10">5-methyltetrahydropteroyltriglutamate--homocysteine methyltransferase</fullName>
        <ecNumber evidence="10">2.1.1.14</ecNumber>
    </recommendedName>
    <alternativeName>
        <fullName evidence="10">Cobalamin-independent methionine synthase</fullName>
    </alternativeName>
    <alternativeName>
        <fullName evidence="10">Methionine synthase, vitamin-B12 independent isozyme</fullName>
    </alternativeName>
</protein>
<feature type="domain" description="Cobalamin-independent methionine synthase MetE C-terminal/archaeal" evidence="11">
    <location>
        <begin position="435"/>
        <end position="758"/>
    </location>
</feature>
<dbReference type="Pfam" id="PF08267">
    <property type="entry name" value="Meth_synt_1"/>
    <property type="match status" value="1"/>
</dbReference>
<feature type="binding site" evidence="10">
    <location>
        <begin position="17"/>
        <end position="20"/>
    </location>
    <ligand>
        <name>5-methyltetrahydropteroyltri-L-glutamate</name>
        <dbReference type="ChEBI" id="CHEBI:58207"/>
    </ligand>
</feature>
<feature type="binding site" evidence="10">
    <location>
        <position position="652"/>
    </location>
    <ligand>
        <name>Zn(2+)</name>
        <dbReference type="ChEBI" id="CHEBI:29105"/>
        <note>catalytic</note>
    </ligand>
</feature>
<feature type="binding site" evidence="10">
    <location>
        <position position="493"/>
    </location>
    <ligand>
        <name>L-homocysteine</name>
        <dbReference type="ChEBI" id="CHEBI:58199"/>
    </ligand>
</feature>
<dbReference type="PIRSF" id="PIRSF000382">
    <property type="entry name" value="MeTrfase_B12_ind"/>
    <property type="match status" value="1"/>
</dbReference>
<evidence type="ECO:0000256" key="5">
    <source>
        <dbReference type="ARBA" id="ARBA00022605"/>
    </source>
</evidence>
<feature type="binding site" evidence="10">
    <location>
        <position position="493"/>
    </location>
    <ligand>
        <name>L-methionine</name>
        <dbReference type="ChEBI" id="CHEBI:57844"/>
    </ligand>
</feature>
<dbReference type="NCBIfam" id="NF003556">
    <property type="entry name" value="PRK05222.1"/>
    <property type="match status" value="1"/>
</dbReference>
<dbReference type="NCBIfam" id="TIGR01371">
    <property type="entry name" value="met_syn_B12ind"/>
    <property type="match status" value="1"/>
</dbReference>
<feature type="binding site" evidence="10">
    <location>
        <position position="674"/>
    </location>
    <ligand>
        <name>Zn(2+)</name>
        <dbReference type="ChEBI" id="CHEBI:29105"/>
        <note>catalytic</note>
    </ligand>
</feature>
<feature type="domain" description="Cobalamin-independent methionine synthase MetE N-terminal" evidence="12">
    <location>
        <begin position="6"/>
        <end position="314"/>
    </location>
</feature>
<keyword evidence="4 10" id="KW-0489">Methyltransferase</keyword>
<evidence type="ECO:0000256" key="6">
    <source>
        <dbReference type="ARBA" id="ARBA00022679"/>
    </source>
</evidence>
<sequence>MTIIGHTLGFPRIGAHRELKYALESYWNNLIKPEQLLEIGRMLRIRHWEKQKECGMDWIPVGDFAWYDHVLSTSLMVNNIPKRHRCDNEKQANLDTLFRISRGCFIDNKLIAPSELKKWFNTNYHYIVPEFSENQDFQLNWMQLFDEIDEALSLKYPVKPILLGPISYLWLGKTTGKTFNRLSLLPSLLKVYKKILKIISKKNINWIQIDEPILSLELPTLWTSAYLSTYEQLHGKVKLLLTTYFDDIHHQLNTITQLKIDGLHVDLVSNSNNISLLHQTLPKHWVISAGIINGRNIWKTNLHNWFKKLSPIVTERKLWIGPSCSFLHIPIDLDLENQLDTHIKKCFAFSIQKCLEIKMLCAALNSKNTNDSNACADTLLSYCNDYKYFKTHYDIMHNINIAKQLKNIDNIPKTRNTKYVKRSVLQHNTLNLPMLPTTTIGSFPQTKEIRKLRADLKKNKIEKNFYNINIKKYIKKIITEQEKLGLDVLVHGEPERNDMVEYFGENLDGFIFTQNGWIQSYGSRCVKPPIIIGDISRSKPITKEWIHYAQTLTKKPIKGILTGPITITIWSFLREDIELKTIALQLALAIRAEVLDLEQTGIKIIQIDEPALREGLPLKYRDQKQYLEWAINIFNTTISSVKDTTQIHTHMCYSEFNDIMHVIGRLDADVISIEASRSNENILTSIHNCINNLNEIGPGVYDIHSPNIPTKKEIIKKINQLLKYIPKTRLWINPDCGLKTRSWIEIKKSLNNMISAAKTLRDQ</sequence>